<dbReference type="SUPFAM" id="SSF53335">
    <property type="entry name" value="S-adenosyl-L-methionine-dependent methyltransferases"/>
    <property type="match status" value="1"/>
</dbReference>
<dbReference type="GO" id="GO:0008757">
    <property type="term" value="F:S-adenosylmethionine-dependent methyltransferase activity"/>
    <property type="evidence" value="ECO:0007669"/>
    <property type="project" value="UniProtKB-ARBA"/>
</dbReference>
<sequence length="262" mass="30385">MSLDFDQHKTSALAILEADKSELPDFWKNKYSTELAKNWDKFYKRNTTNFFKDRHWTDREFAELIQDSESQKSLLEIGCGVGNFIWPLLVKNPSLYIYACDFSVRAVDFVKANENYHDSRCKAFVCDIVKDDLLDNIPCNSVDMVSSIFVFSAILPEKMKIAVANIKKILKPGGIILFRDYGLYDAAQLRFKKGSKFSENLYVRQDGTLSYFLSKEFVHQLFVIDGGFEEIENDYVIKKTTNIKRNLNVDRVFLQAKFILPK</sequence>
<dbReference type="Pfam" id="PF08242">
    <property type="entry name" value="Methyltransf_12"/>
    <property type="match status" value="1"/>
</dbReference>
<evidence type="ECO:0000256" key="4">
    <source>
        <dbReference type="PIRNR" id="PIRNR037755"/>
    </source>
</evidence>
<dbReference type="EC" id="2.1.1.-" evidence="4"/>
<feature type="domain" description="Methyltransferase type 12" evidence="5">
    <location>
        <begin position="75"/>
        <end position="176"/>
    </location>
</feature>
<dbReference type="EMBL" id="MBFR01000002">
    <property type="protein sequence ID" value="PVU98188.1"/>
    <property type="molecule type" value="Genomic_DNA"/>
</dbReference>
<reference evidence="6 7" key="1">
    <citation type="journal article" date="2018" name="MBio">
        <title>Comparative Genomics Reveals the Core Gene Toolbox for the Fungus-Insect Symbiosis.</title>
        <authorList>
            <person name="Wang Y."/>
            <person name="Stata M."/>
            <person name="Wang W."/>
            <person name="Stajich J.E."/>
            <person name="White M.M."/>
            <person name="Moncalvo J.M."/>
        </authorList>
    </citation>
    <scope>NUCLEOTIDE SEQUENCE [LARGE SCALE GENOMIC DNA]</scope>
    <source>
        <strain evidence="6 7">SWE-8-4</strain>
    </source>
</reference>
<dbReference type="PANTHER" id="PTHR22809:SF5">
    <property type="entry name" value="TRNA N(3)-METHYLCYTIDINE METHYLTRANSFERASE METTL6"/>
    <property type="match status" value="1"/>
</dbReference>
<dbReference type="GO" id="GO:0032259">
    <property type="term" value="P:methylation"/>
    <property type="evidence" value="ECO:0007669"/>
    <property type="project" value="UniProtKB-KW"/>
</dbReference>
<dbReference type="PANTHER" id="PTHR22809">
    <property type="entry name" value="METHYLTRANSFERASE-RELATED"/>
    <property type="match status" value="1"/>
</dbReference>
<evidence type="ECO:0000313" key="6">
    <source>
        <dbReference type="EMBL" id="PVU98188.1"/>
    </source>
</evidence>
<keyword evidence="7" id="KW-1185">Reference proteome</keyword>
<evidence type="ECO:0000256" key="3">
    <source>
        <dbReference type="ARBA" id="ARBA00022679"/>
    </source>
</evidence>
<dbReference type="STRING" id="133385.A0A2T9Z0R4"/>
<dbReference type="InterPro" id="IPR026113">
    <property type="entry name" value="METTL2/6/8-like"/>
</dbReference>
<organism evidence="6 7">
    <name type="scientific">Smittium simulii</name>
    <dbReference type="NCBI Taxonomy" id="133385"/>
    <lineage>
        <taxon>Eukaryota</taxon>
        <taxon>Fungi</taxon>
        <taxon>Fungi incertae sedis</taxon>
        <taxon>Zoopagomycota</taxon>
        <taxon>Kickxellomycotina</taxon>
        <taxon>Harpellomycetes</taxon>
        <taxon>Harpellales</taxon>
        <taxon>Legeriomycetaceae</taxon>
        <taxon>Smittium</taxon>
    </lineage>
</organism>
<name>A0A2T9Z0R4_9FUNG</name>
<evidence type="ECO:0000259" key="5">
    <source>
        <dbReference type="Pfam" id="PF08242"/>
    </source>
</evidence>
<keyword evidence="3 4" id="KW-0808">Transferase</keyword>
<dbReference type="CDD" id="cd02440">
    <property type="entry name" value="AdoMet_MTases"/>
    <property type="match status" value="1"/>
</dbReference>
<dbReference type="PIRSF" id="PIRSF037755">
    <property type="entry name" value="Mettl2_prd"/>
    <property type="match status" value="1"/>
</dbReference>
<dbReference type="AlphaFoldDB" id="A0A2T9Z0R4"/>
<accession>A0A2T9Z0R4</accession>
<evidence type="ECO:0000313" key="7">
    <source>
        <dbReference type="Proteomes" id="UP000245383"/>
    </source>
</evidence>
<dbReference type="Gene3D" id="3.40.50.150">
    <property type="entry name" value="Vaccinia Virus protein VP39"/>
    <property type="match status" value="1"/>
</dbReference>
<comment type="caution">
    <text evidence="6">The sequence shown here is derived from an EMBL/GenBank/DDBJ whole genome shotgun (WGS) entry which is preliminary data.</text>
</comment>
<dbReference type="InterPro" id="IPR013217">
    <property type="entry name" value="Methyltransf_12"/>
</dbReference>
<keyword evidence="2 4" id="KW-0489">Methyltransferase</keyword>
<comment type="function">
    <text evidence="4">S-adenosyl-L-methionine-dependent methyltransferase.</text>
</comment>
<comment type="similarity">
    <text evidence="1 4">Belongs to the methyltransferase superfamily. METL family.</text>
</comment>
<dbReference type="OrthoDB" id="417697at2759"/>
<dbReference type="GO" id="GO:0008173">
    <property type="term" value="F:RNA methyltransferase activity"/>
    <property type="evidence" value="ECO:0007669"/>
    <property type="project" value="UniProtKB-ARBA"/>
</dbReference>
<protein>
    <recommendedName>
        <fullName evidence="4">tRNA N(3)-methylcytidine methyltransferase</fullName>
        <ecNumber evidence="4">2.1.1.-</ecNumber>
    </recommendedName>
</protein>
<dbReference type="InterPro" id="IPR029063">
    <property type="entry name" value="SAM-dependent_MTases_sf"/>
</dbReference>
<gene>
    <name evidence="6" type="ORF">BB561_000045</name>
</gene>
<proteinExistence type="inferred from homology"/>
<evidence type="ECO:0000256" key="1">
    <source>
        <dbReference type="ARBA" id="ARBA00009725"/>
    </source>
</evidence>
<dbReference type="Proteomes" id="UP000245383">
    <property type="component" value="Unassembled WGS sequence"/>
</dbReference>
<evidence type="ECO:0000256" key="2">
    <source>
        <dbReference type="ARBA" id="ARBA00022603"/>
    </source>
</evidence>